<evidence type="ECO:0000313" key="1">
    <source>
        <dbReference type="EMBL" id="KAF5905924.1"/>
    </source>
</evidence>
<protein>
    <submittedName>
        <fullName evidence="1">Uncharacterized protein</fullName>
    </submittedName>
</protein>
<dbReference type="Proteomes" id="UP000727407">
    <property type="component" value="Unassembled WGS sequence"/>
</dbReference>
<dbReference type="EMBL" id="QNUK01000038">
    <property type="protein sequence ID" value="KAF5905924.1"/>
    <property type="molecule type" value="Genomic_DNA"/>
</dbReference>
<name>A0A8J4X8S8_CLAMG</name>
<reference evidence="1" key="1">
    <citation type="submission" date="2020-07" db="EMBL/GenBank/DDBJ databases">
        <title>Clarias magur genome sequencing, assembly and annotation.</title>
        <authorList>
            <person name="Kushwaha B."/>
            <person name="Kumar R."/>
            <person name="Das P."/>
            <person name="Joshi C.G."/>
            <person name="Kumar D."/>
            <person name="Nagpure N.S."/>
            <person name="Pandey M."/>
            <person name="Agarwal S."/>
            <person name="Srivastava S."/>
            <person name="Singh M."/>
            <person name="Sahoo L."/>
            <person name="Jayasankar P."/>
            <person name="Meher P.K."/>
            <person name="Koringa P.G."/>
            <person name="Iquebal M.A."/>
            <person name="Das S.P."/>
            <person name="Bit A."/>
            <person name="Patnaik S."/>
            <person name="Patel N."/>
            <person name="Shah T.M."/>
            <person name="Hinsu A."/>
            <person name="Jena J.K."/>
        </authorList>
    </citation>
    <scope>NUCLEOTIDE SEQUENCE</scope>
    <source>
        <strain evidence="1">CIFAMagur01</strain>
        <tissue evidence="1">Testis</tissue>
    </source>
</reference>
<evidence type="ECO:0000313" key="2">
    <source>
        <dbReference type="Proteomes" id="UP000727407"/>
    </source>
</evidence>
<accession>A0A8J4X8S8</accession>
<organism evidence="1 2">
    <name type="scientific">Clarias magur</name>
    <name type="common">Asian catfish</name>
    <name type="synonym">Macropteronotus magur</name>
    <dbReference type="NCBI Taxonomy" id="1594786"/>
    <lineage>
        <taxon>Eukaryota</taxon>
        <taxon>Metazoa</taxon>
        <taxon>Chordata</taxon>
        <taxon>Craniata</taxon>
        <taxon>Vertebrata</taxon>
        <taxon>Euteleostomi</taxon>
        <taxon>Actinopterygii</taxon>
        <taxon>Neopterygii</taxon>
        <taxon>Teleostei</taxon>
        <taxon>Ostariophysi</taxon>
        <taxon>Siluriformes</taxon>
        <taxon>Clariidae</taxon>
        <taxon>Clarias</taxon>
    </lineage>
</organism>
<sequence length="55" mass="6086">MRSNLPCLFVRGVTADTDITSDLLDLDLRDVQMIRQRSEGVSGCQANKPAQHAIE</sequence>
<dbReference type="AlphaFoldDB" id="A0A8J4X8S8"/>
<gene>
    <name evidence="1" type="ORF">DAT39_004203</name>
</gene>
<keyword evidence="2" id="KW-1185">Reference proteome</keyword>
<proteinExistence type="predicted"/>
<comment type="caution">
    <text evidence="1">The sequence shown here is derived from an EMBL/GenBank/DDBJ whole genome shotgun (WGS) entry which is preliminary data.</text>
</comment>